<dbReference type="PROSITE" id="PS51309">
    <property type="entry name" value="PABC"/>
    <property type="match status" value="1"/>
</dbReference>
<gene>
    <name evidence="2" type="ORF">L195_g037353</name>
</gene>
<sequence>MEQMLGEHLLPLVSRLTSKDQAAKVTGMLLEMDQAEVIHLIETPDELKIKVSEAMQVIDEASPSSEVNDQPGSL</sequence>
<evidence type="ECO:0000313" key="2">
    <source>
        <dbReference type="EMBL" id="PNX81335.1"/>
    </source>
</evidence>
<reference evidence="2 3" key="2">
    <citation type="journal article" date="2017" name="Front. Plant Sci.">
        <title>Gene Classification and Mining of Molecular Markers Useful in Red Clover (Trifolium pratense) Breeding.</title>
        <authorList>
            <person name="Istvanek J."/>
            <person name="Dluhosova J."/>
            <person name="Dluhos P."/>
            <person name="Patkova L."/>
            <person name="Nedelnik J."/>
            <person name="Repkova J."/>
        </authorList>
    </citation>
    <scope>NUCLEOTIDE SEQUENCE [LARGE SCALE GENOMIC DNA]</scope>
    <source>
        <strain evidence="3">cv. Tatra</strain>
        <tissue evidence="2">Young leaves</tissue>
    </source>
</reference>
<dbReference type="InterPro" id="IPR002004">
    <property type="entry name" value="PABP_HYD_C"/>
</dbReference>
<dbReference type="SMART" id="SM00517">
    <property type="entry name" value="PolyA"/>
    <property type="match status" value="1"/>
</dbReference>
<dbReference type="Gene3D" id="1.10.1900.10">
    <property type="entry name" value="c-terminal domain of poly(a) binding protein"/>
    <property type="match status" value="1"/>
</dbReference>
<accession>A0A2K3LS18</accession>
<proteinExistence type="predicted"/>
<dbReference type="EMBL" id="ASHM01039711">
    <property type="protein sequence ID" value="PNX81335.1"/>
    <property type="molecule type" value="Genomic_DNA"/>
</dbReference>
<reference evidence="2 3" key="1">
    <citation type="journal article" date="2014" name="Am. J. Bot.">
        <title>Genome assembly and annotation for red clover (Trifolium pratense; Fabaceae).</title>
        <authorList>
            <person name="Istvanek J."/>
            <person name="Jaros M."/>
            <person name="Krenek A."/>
            <person name="Repkova J."/>
        </authorList>
    </citation>
    <scope>NUCLEOTIDE SEQUENCE [LARGE SCALE GENOMIC DNA]</scope>
    <source>
        <strain evidence="3">cv. Tatra</strain>
        <tissue evidence="2">Young leaves</tissue>
    </source>
</reference>
<evidence type="ECO:0000259" key="1">
    <source>
        <dbReference type="PROSITE" id="PS51309"/>
    </source>
</evidence>
<dbReference type="STRING" id="57577.A0A2K3LS18"/>
<dbReference type="ExpressionAtlas" id="A0A2K3LS18">
    <property type="expression patterns" value="baseline"/>
</dbReference>
<organism evidence="2 3">
    <name type="scientific">Trifolium pratense</name>
    <name type="common">Red clover</name>
    <dbReference type="NCBI Taxonomy" id="57577"/>
    <lineage>
        <taxon>Eukaryota</taxon>
        <taxon>Viridiplantae</taxon>
        <taxon>Streptophyta</taxon>
        <taxon>Embryophyta</taxon>
        <taxon>Tracheophyta</taxon>
        <taxon>Spermatophyta</taxon>
        <taxon>Magnoliopsida</taxon>
        <taxon>eudicotyledons</taxon>
        <taxon>Gunneridae</taxon>
        <taxon>Pentapetalae</taxon>
        <taxon>rosids</taxon>
        <taxon>fabids</taxon>
        <taxon>Fabales</taxon>
        <taxon>Fabaceae</taxon>
        <taxon>Papilionoideae</taxon>
        <taxon>50 kb inversion clade</taxon>
        <taxon>NPAAA clade</taxon>
        <taxon>Hologalegina</taxon>
        <taxon>IRL clade</taxon>
        <taxon>Trifolieae</taxon>
        <taxon>Trifolium</taxon>
    </lineage>
</organism>
<dbReference type="GO" id="GO:0003723">
    <property type="term" value="F:RNA binding"/>
    <property type="evidence" value="ECO:0007669"/>
    <property type="project" value="InterPro"/>
</dbReference>
<dbReference type="InterPro" id="IPR036053">
    <property type="entry name" value="PABP-dom"/>
</dbReference>
<dbReference type="Proteomes" id="UP000236291">
    <property type="component" value="Unassembled WGS sequence"/>
</dbReference>
<name>A0A2K3LS18_TRIPR</name>
<dbReference type="Pfam" id="PF00658">
    <property type="entry name" value="MLLE"/>
    <property type="match status" value="1"/>
</dbReference>
<comment type="caution">
    <text evidence="2">The sequence shown here is derived from an EMBL/GenBank/DDBJ whole genome shotgun (WGS) entry which is preliminary data.</text>
</comment>
<feature type="domain" description="PABC" evidence="1">
    <location>
        <begin position="1"/>
        <end position="63"/>
    </location>
</feature>
<dbReference type="AlphaFoldDB" id="A0A2K3LS18"/>
<protein>
    <submittedName>
        <fullName evidence="2">Polyadenylate-binding protein 5-like</fullName>
    </submittedName>
</protein>
<evidence type="ECO:0000313" key="3">
    <source>
        <dbReference type="Proteomes" id="UP000236291"/>
    </source>
</evidence>
<dbReference type="SUPFAM" id="SSF63570">
    <property type="entry name" value="PABC (PABP) domain"/>
    <property type="match status" value="1"/>
</dbReference>